<protein>
    <recommendedName>
        <fullName evidence="3">GIY-YIG domain-containing protein</fullName>
    </recommendedName>
</protein>
<proteinExistence type="predicted"/>
<accession>A0AAF0GRF2</accession>
<reference evidence="1" key="1">
    <citation type="submission" date="2023-04" db="EMBL/GenBank/DDBJ databases">
        <title>Novel strain of Lactilactobacillus sakei and use thereof.</title>
        <authorList>
            <person name="Kim S.Y."/>
        </authorList>
    </citation>
    <scope>NUCLEOTIDE SEQUENCE</scope>
    <source>
        <strain evidence="1">HUP1</strain>
    </source>
</reference>
<dbReference type="EMBL" id="CP122959">
    <property type="protein sequence ID" value="WGI19618.1"/>
    <property type="molecule type" value="Genomic_DNA"/>
</dbReference>
<evidence type="ECO:0000313" key="1">
    <source>
        <dbReference type="EMBL" id="WGI19618.1"/>
    </source>
</evidence>
<evidence type="ECO:0000313" key="2">
    <source>
        <dbReference type="Proteomes" id="UP001179858"/>
    </source>
</evidence>
<dbReference type="AlphaFoldDB" id="A0AAF0GRF2"/>
<dbReference type="RefSeq" id="WP_279851165.1">
    <property type="nucleotide sequence ID" value="NZ_CP122959.1"/>
</dbReference>
<name>A0AAF0GRF2_LATSK</name>
<organism evidence="1 2">
    <name type="scientific">Latilactobacillus sakei</name>
    <name type="common">Lactobacillus sakei</name>
    <dbReference type="NCBI Taxonomy" id="1599"/>
    <lineage>
        <taxon>Bacteria</taxon>
        <taxon>Bacillati</taxon>
        <taxon>Bacillota</taxon>
        <taxon>Bacilli</taxon>
        <taxon>Lactobacillales</taxon>
        <taxon>Lactobacillaceae</taxon>
        <taxon>Latilactobacillus</taxon>
    </lineage>
</organism>
<dbReference type="Proteomes" id="UP001179858">
    <property type="component" value="Chromosome"/>
</dbReference>
<evidence type="ECO:0008006" key="3">
    <source>
        <dbReference type="Google" id="ProtNLM"/>
    </source>
</evidence>
<gene>
    <name evidence="1" type="ORF">QBD03_02580</name>
</gene>
<sequence length="183" mass="21615">MIEHLGVNIRENKIGLKLTVANSVTGKLEEVWEKSDRFKPLEICRQEIEDSVSERMELLKELSFDEFNAKLAEFISNHRCKAYENIQELEGTSGYYILVLDEYRQLYIGSSSDILQRIRNHWTKKTYLSRPFYDGNQMRIDVFKALDTTRVFAYKTKSLTMRRVDTLVKEIPDKFVINTILKY</sequence>